<keyword evidence="8" id="KW-1185">Reference proteome</keyword>
<keyword evidence="1" id="KW-0112">Calmodulin-binding</keyword>
<dbReference type="Pfam" id="PF13178">
    <property type="entry name" value="DUF4005"/>
    <property type="match status" value="1"/>
</dbReference>
<dbReference type="GO" id="GO:0005516">
    <property type="term" value="F:calmodulin binding"/>
    <property type="evidence" value="ECO:0007669"/>
    <property type="project" value="UniProtKB-KW"/>
</dbReference>
<feature type="domain" description="DUF4005" evidence="6">
    <location>
        <begin position="181"/>
        <end position="234"/>
    </location>
</feature>
<dbReference type="InterPro" id="IPR027417">
    <property type="entry name" value="P-loop_NTPase"/>
</dbReference>
<dbReference type="AlphaFoldDB" id="A0AAD2DSY3"/>
<name>A0AAD2DSY3_9LAMI</name>
<dbReference type="Pfam" id="PF00612">
    <property type="entry name" value="IQ"/>
    <property type="match status" value="2"/>
</dbReference>
<evidence type="ECO:0000256" key="1">
    <source>
        <dbReference type="ARBA" id="ARBA00022860"/>
    </source>
</evidence>
<dbReference type="EMBL" id="OU503040">
    <property type="protein sequence ID" value="CAI9762490.1"/>
    <property type="molecule type" value="Genomic_DNA"/>
</dbReference>
<evidence type="ECO:0000256" key="4">
    <source>
        <dbReference type="ARBA" id="ARBA00045534"/>
    </source>
</evidence>
<dbReference type="SMART" id="SM00015">
    <property type="entry name" value="IQ"/>
    <property type="match status" value="2"/>
</dbReference>
<sequence length="262" mass="30593">MGKEGGGWFSTVKKVIKNFTKNLPEKKKDNVDKRQYKVPTVIRLTRYGRRSKETRAATVIQSYYRRYLARRARCALKGFVRLQALVRGHNVRKRLQTMAHARRLQLIQDEFRNKLEKERRIKLEVKRDRNLAYQSNKPHRGWNWLEKQHVVVGESFYISGTTSHDVYEKNAELDWAMSPGPKTEKIDRFRKDRIELSPYTSRHHASSLDDIPSYMTPTKSAKAKVRGGGPVKQGSPRWNRWNSGPITSLGYEAPRSPNPKYP</sequence>
<dbReference type="PANTHER" id="PTHR32295:SF33">
    <property type="entry name" value="PROTEIN IQ-DOMAIN 21"/>
    <property type="match status" value="1"/>
</dbReference>
<dbReference type="InterPro" id="IPR025064">
    <property type="entry name" value="DUF4005"/>
</dbReference>
<evidence type="ECO:0000256" key="2">
    <source>
        <dbReference type="ARBA" id="ARBA00024341"/>
    </source>
</evidence>
<comment type="subunit">
    <text evidence="3">Binds to multiple calmodulin (CaM) in the presence of Ca(2+) and CaM-like proteins.</text>
</comment>
<comment type="similarity">
    <text evidence="2">Belongs to the IQD family.</text>
</comment>
<evidence type="ECO:0000256" key="3">
    <source>
        <dbReference type="ARBA" id="ARBA00024378"/>
    </source>
</evidence>
<dbReference type="Proteomes" id="UP000834106">
    <property type="component" value="Chromosome 5"/>
</dbReference>
<feature type="region of interest" description="Disordered" evidence="5">
    <location>
        <begin position="200"/>
        <end position="262"/>
    </location>
</feature>
<evidence type="ECO:0000256" key="5">
    <source>
        <dbReference type="SAM" id="MobiDB-lite"/>
    </source>
</evidence>
<organism evidence="7 8">
    <name type="scientific">Fraxinus pennsylvanica</name>
    <dbReference type="NCBI Taxonomy" id="56036"/>
    <lineage>
        <taxon>Eukaryota</taxon>
        <taxon>Viridiplantae</taxon>
        <taxon>Streptophyta</taxon>
        <taxon>Embryophyta</taxon>
        <taxon>Tracheophyta</taxon>
        <taxon>Spermatophyta</taxon>
        <taxon>Magnoliopsida</taxon>
        <taxon>eudicotyledons</taxon>
        <taxon>Gunneridae</taxon>
        <taxon>Pentapetalae</taxon>
        <taxon>asterids</taxon>
        <taxon>lamiids</taxon>
        <taxon>Lamiales</taxon>
        <taxon>Oleaceae</taxon>
        <taxon>Oleeae</taxon>
        <taxon>Fraxinus</taxon>
    </lineage>
</organism>
<dbReference type="SUPFAM" id="SSF52540">
    <property type="entry name" value="P-loop containing nucleoside triphosphate hydrolases"/>
    <property type="match status" value="1"/>
</dbReference>
<evidence type="ECO:0000313" key="8">
    <source>
        <dbReference type="Proteomes" id="UP000834106"/>
    </source>
</evidence>
<evidence type="ECO:0000313" key="7">
    <source>
        <dbReference type="EMBL" id="CAI9762490.1"/>
    </source>
</evidence>
<proteinExistence type="inferred from homology"/>
<reference evidence="7" key="1">
    <citation type="submission" date="2023-05" db="EMBL/GenBank/DDBJ databases">
        <authorList>
            <person name="Huff M."/>
        </authorList>
    </citation>
    <scope>NUCLEOTIDE SEQUENCE</scope>
</reference>
<gene>
    <name evidence="7" type="ORF">FPE_LOCUS9920</name>
</gene>
<dbReference type="Gene3D" id="1.20.5.190">
    <property type="match status" value="1"/>
</dbReference>
<dbReference type="PROSITE" id="PS50096">
    <property type="entry name" value="IQ"/>
    <property type="match status" value="2"/>
</dbReference>
<comment type="function">
    <text evidence="4">May be involved in cooperative interactions with calmodulins or calmodulin-like proteins. Recruits calmodulin proteins to microtubules, thus being a potential scaffold in cellular signaling and trafficking. May associate with nucleic acids and regulate gene expression at the transcriptional or post-transcriptional level.</text>
</comment>
<accession>A0AAD2DSY3</accession>
<protein>
    <recommendedName>
        <fullName evidence="6">DUF4005 domain-containing protein</fullName>
    </recommendedName>
</protein>
<evidence type="ECO:0000259" key="6">
    <source>
        <dbReference type="Pfam" id="PF13178"/>
    </source>
</evidence>
<dbReference type="PANTHER" id="PTHR32295">
    <property type="entry name" value="IQ-DOMAIN 5-RELATED"/>
    <property type="match status" value="1"/>
</dbReference>
<dbReference type="InterPro" id="IPR000048">
    <property type="entry name" value="IQ_motif_EF-hand-BS"/>
</dbReference>